<accession>A0A392SYP9</accession>
<evidence type="ECO:0000313" key="2">
    <source>
        <dbReference type="Proteomes" id="UP000265520"/>
    </source>
</evidence>
<keyword evidence="2" id="KW-1185">Reference proteome</keyword>
<reference evidence="1 2" key="1">
    <citation type="journal article" date="2018" name="Front. Plant Sci.">
        <title>Red Clover (Trifolium pratense) and Zigzag Clover (T. medium) - A Picture of Genomic Similarities and Differences.</title>
        <authorList>
            <person name="Dluhosova J."/>
            <person name="Istvanek J."/>
            <person name="Nedelnik J."/>
            <person name="Repkova J."/>
        </authorList>
    </citation>
    <scope>NUCLEOTIDE SEQUENCE [LARGE SCALE GENOMIC DNA]</scope>
    <source>
        <strain evidence="2">cv. 10/8</strain>
        <tissue evidence="1">Leaf</tissue>
    </source>
</reference>
<dbReference type="AlphaFoldDB" id="A0A392SYP9"/>
<comment type="caution">
    <text evidence="1">The sequence shown here is derived from an EMBL/GenBank/DDBJ whole genome shotgun (WGS) entry which is preliminary data.</text>
</comment>
<protein>
    <submittedName>
        <fullName evidence="1">Uncharacterized protein</fullName>
    </submittedName>
</protein>
<sequence>MQLLKFKRMRMERAAAQQQYLATITVPATNPASILLKVKVVAAAASKN</sequence>
<proteinExistence type="predicted"/>
<name>A0A392SYP9_9FABA</name>
<organism evidence="1 2">
    <name type="scientific">Trifolium medium</name>
    <dbReference type="NCBI Taxonomy" id="97028"/>
    <lineage>
        <taxon>Eukaryota</taxon>
        <taxon>Viridiplantae</taxon>
        <taxon>Streptophyta</taxon>
        <taxon>Embryophyta</taxon>
        <taxon>Tracheophyta</taxon>
        <taxon>Spermatophyta</taxon>
        <taxon>Magnoliopsida</taxon>
        <taxon>eudicotyledons</taxon>
        <taxon>Gunneridae</taxon>
        <taxon>Pentapetalae</taxon>
        <taxon>rosids</taxon>
        <taxon>fabids</taxon>
        <taxon>Fabales</taxon>
        <taxon>Fabaceae</taxon>
        <taxon>Papilionoideae</taxon>
        <taxon>50 kb inversion clade</taxon>
        <taxon>NPAAA clade</taxon>
        <taxon>Hologalegina</taxon>
        <taxon>IRL clade</taxon>
        <taxon>Trifolieae</taxon>
        <taxon>Trifolium</taxon>
    </lineage>
</organism>
<dbReference type="Proteomes" id="UP000265520">
    <property type="component" value="Unassembled WGS sequence"/>
</dbReference>
<dbReference type="EMBL" id="LXQA010459382">
    <property type="protein sequence ID" value="MCI53185.1"/>
    <property type="molecule type" value="Genomic_DNA"/>
</dbReference>
<evidence type="ECO:0000313" key="1">
    <source>
        <dbReference type="EMBL" id="MCI53185.1"/>
    </source>
</evidence>